<dbReference type="EnsemblMetazoa" id="XM_022797967">
    <property type="protein sequence ID" value="XP_022653702"/>
    <property type="gene ID" value="LOC111247264"/>
</dbReference>
<evidence type="ECO:0000313" key="4">
    <source>
        <dbReference type="Proteomes" id="UP000594260"/>
    </source>
</evidence>
<feature type="domain" description="Inositol polyphosphate-related phosphatase" evidence="2">
    <location>
        <begin position="7"/>
        <end position="314"/>
    </location>
</feature>
<dbReference type="RefSeq" id="XP_022653701.1">
    <property type="nucleotide sequence ID" value="XM_022797966.1"/>
</dbReference>
<dbReference type="AlphaFoldDB" id="A0A7M7JPT8"/>
<reference evidence="3" key="1">
    <citation type="submission" date="2021-01" db="UniProtKB">
        <authorList>
            <consortium name="EnsemblMetazoa"/>
        </authorList>
    </citation>
    <scope>IDENTIFICATION</scope>
</reference>
<organism evidence="3 4">
    <name type="scientific">Varroa destructor</name>
    <name type="common">Honeybee mite</name>
    <dbReference type="NCBI Taxonomy" id="109461"/>
    <lineage>
        <taxon>Eukaryota</taxon>
        <taxon>Metazoa</taxon>
        <taxon>Ecdysozoa</taxon>
        <taxon>Arthropoda</taxon>
        <taxon>Chelicerata</taxon>
        <taxon>Arachnida</taxon>
        <taxon>Acari</taxon>
        <taxon>Parasitiformes</taxon>
        <taxon>Mesostigmata</taxon>
        <taxon>Gamasina</taxon>
        <taxon>Dermanyssoidea</taxon>
        <taxon>Varroidae</taxon>
        <taxon>Varroa</taxon>
    </lineage>
</organism>
<dbReference type="InterPro" id="IPR046985">
    <property type="entry name" value="IP5"/>
</dbReference>
<dbReference type="RefSeq" id="XP_022653695.1">
    <property type="nucleotide sequence ID" value="XM_022797960.1"/>
</dbReference>
<dbReference type="KEGG" id="vde:111247264"/>
<evidence type="ECO:0000259" key="2">
    <source>
        <dbReference type="SMART" id="SM00128"/>
    </source>
</evidence>
<dbReference type="Pfam" id="PF17751">
    <property type="entry name" value="SKICH"/>
    <property type="match status" value="1"/>
</dbReference>
<dbReference type="GO" id="GO:0046856">
    <property type="term" value="P:phosphatidylinositol dephosphorylation"/>
    <property type="evidence" value="ECO:0007669"/>
    <property type="project" value="InterPro"/>
</dbReference>
<dbReference type="RefSeq" id="XP_022653703.1">
    <property type="nucleotide sequence ID" value="XM_022797968.1"/>
</dbReference>
<dbReference type="InterPro" id="IPR036691">
    <property type="entry name" value="Endo/exonu/phosph_ase_sf"/>
</dbReference>
<evidence type="ECO:0000313" key="3">
    <source>
        <dbReference type="EnsemblMetazoa" id="XP_022653703"/>
    </source>
</evidence>
<dbReference type="Gene3D" id="3.60.10.10">
    <property type="entry name" value="Endonuclease/exonuclease/phosphatase"/>
    <property type="match status" value="1"/>
</dbReference>
<dbReference type="SUPFAM" id="SSF56219">
    <property type="entry name" value="DNase I-like"/>
    <property type="match status" value="1"/>
</dbReference>
<proteinExistence type="inferred from homology"/>
<dbReference type="Pfam" id="PF22669">
    <property type="entry name" value="Exo_endo_phos2"/>
    <property type="match status" value="1"/>
</dbReference>
<dbReference type="Proteomes" id="UP000594260">
    <property type="component" value="Unplaced"/>
</dbReference>
<dbReference type="GO" id="GO:0005737">
    <property type="term" value="C:cytoplasm"/>
    <property type="evidence" value="ECO:0007669"/>
    <property type="project" value="TreeGrafter"/>
</dbReference>
<dbReference type="EnsemblMetazoa" id="XM_022797970">
    <property type="protein sequence ID" value="XP_022653705"/>
    <property type="gene ID" value="LOC111247264"/>
</dbReference>
<protein>
    <recommendedName>
        <fullName evidence="2">Inositol polyphosphate-related phosphatase domain-containing protein</fullName>
    </recommendedName>
</protein>
<dbReference type="OrthoDB" id="62798at2759"/>
<dbReference type="InterPro" id="IPR041611">
    <property type="entry name" value="SKICH"/>
</dbReference>
<dbReference type="InterPro" id="IPR000300">
    <property type="entry name" value="IPPc"/>
</dbReference>
<dbReference type="EnsemblMetazoa" id="XM_022797966">
    <property type="protein sequence ID" value="XP_022653701"/>
    <property type="gene ID" value="LOC111247264"/>
</dbReference>
<dbReference type="Gene3D" id="2.60.40.2840">
    <property type="match status" value="1"/>
</dbReference>
<keyword evidence="4" id="KW-1185">Reference proteome</keyword>
<dbReference type="RefSeq" id="XP_022653698.1">
    <property type="nucleotide sequence ID" value="XM_022797963.1"/>
</dbReference>
<dbReference type="EnsemblMetazoa" id="XM_022797965">
    <property type="protein sequence ID" value="XP_022653700"/>
    <property type="gene ID" value="LOC111247264"/>
</dbReference>
<dbReference type="GO" id="GO:0004439">
    <property type="term" value="F:phosphatidylinositol-4,5-bisphosphate 5-phosphatase activity"/>
    <property type="evidence" value="ECO:0007669"/>
    <property type="project" value="TreeGrafter"/>
</dbReference>
<name>A0A7M7JPT8_VARDE</name>
<dbReference type="EnsemblMetazoa" id="XM_022797960">
    <property type="protein sequence ID" value="XP_022653695"/>
    <property type="gene ID" value="LOC111247264"/>
</dbReference>
<dbReference type="RefSeq" id="XP_022653700.1">
    <property type="nucleotide sequence ID" value="XM_022797965.1"/>
</dbReference>
<sequence length="474" mass="55446">MTDPKLRNFSIRVITWNVAGTSPTENLRNLLGVRKPFDKNSLPDLYAVGYQEVSMRPRNVLSEMLLEQEWITPLRQILAELDYVKLISYRLQGLVLAIFVRRMHLHHIRNIYSTCVRTGVLGSWGNKGASIVSLRAYGASMSFTNSHLAAHDHGYKRRLGDYAAIATTAWCGPNGCYILDHDYVFWFGDLNFRLDERITIDDLRKAIKDEAVMEMLQYDQLHRAQRDEDAFETMTEGKISFKPTFKYQTGTTDFRLKTRRPAWTDRILYRCNEDTYQGNKFDITAHEYRSHEDYVQSDHKPVSALFTVKVFSNDTVFDRVYFFNTSDWSISRGFELWFCTPTNAQPQNLDWIGLMQENFTTLDKYLAYIWVDTRPMDTISFPDDENPILPTPRHVYRQTFSDQMVVLPGTYQLVYFRSKCDVLGVSDPFKYETDLIEEVIMYLSVFERDLLLLMRQSKQTIDTMGELRTFVESH</sequence>
<accession>A0A7M7JPT8</accession>
<dbReference type="EnsemblMetazoa" id="XM_022797963">
    <property type="protein sequence ID" value="XP_022653698"/>
    <property type="gene ID" value="LOC111247264"/>
</dbReference>
<dbReference type="RefSeq" id="XP_022653697.1">
    <property type="nucleotide sequence ID" value="XM_022797962.1"/>
</dbReference>
<dbReference type="PANTHER" id="PTHR11200:SF275">
    <property type="entry name" value="LD06095P"/>
    <property type="match status" value="1"/>
</dbReference>
<dbReference type="RefSeq" id="XP_022653699.1">
    <property type="nucleotide sequence ID" value="XM_022797964.1"/>
</dbReference>
<evidence type="ECO:0000256" key="1">
    <source>
        <dbReference type="ARBA" id="ARBA00005910"/>
    </source>
</evidence>
<dbReference type="GeneID" id="111247264"/>
<dbReference type="EnsemblMetazoa" id="XM_022797969">
    <property type="protein sequence ID" value="XP_022653704"/>
    <property type="gene ID" value="LOC111247264"/>
</dbReference>
<dbReference type="OMA" id="EQMVGIF"/>
<dbReference type="RefSeq" id="XP_022653694.1">
    <property type="nucleotide sequence ID" value="XM_022797959.1"/>
</dbReference>
<dbReference type="EnsemblMetazoa" id="XM_022797968">
    <property type="protein sequence ID" value="XP_022653703"/>
    <property type="gene ID" value="LOC111247264"/>
</dbReference>
<dbReference type="GO" id="GO:0001726">
    <property type="term" value="C:ruffle"/>
    <property type="evidence" value="ECO:0007669"/>
    <property type="project" value="TreeGrafter"/>
</dbReference>
<dbReference type="InParanoid" id="A0A7M7JPT8"/>
<dbReference type="EnsemblMetazoa" id="XM_022797962">
    <property type="protein sequence ID" value="XP_022653697"/>
    <property type="gene ID" value="LOC111247264"/>
</dbReference>
<dbReference type="RefSeq" id="XP_022653704.1">
    <property type="nucleotide sequence ID" value="XM_022797969.1"/>
</dbReference>
<comment type="similarity">
    <text evidence="1">Belongs to the inositol 1,4,5-trisphosphate 5-phosphatase type II family.</text>
</comment>
<dbReference type="RefSeq" id="XP_022653702.1">
    <property type="nucleotide sequence ID" value="XM_022797967.1"/>
</dbReference>
<dbReference type="EnsemblMetazoa" id="XM_022797964">
    <property type="protein sequence ID" value="XP_022653699"/>
    <property type="gene ID" value="LOC111247264"/>
</dbReference>
<dbReference type="FunCoup" id="A0A7M7JPT8">
    <property type="interactions" value="1471"/>
</dbReference>
<dbReference type="EnsemblMetazoa" id="XM_022797959">
    <property type="protein sequence ID" value="XP_022653694"/>
    <property type="gene ID" value="LOC111247264"/>
</dbReference>
<dbReference type="GO" id="GO:0005886">
    <property type="term" value="C:plasma membrane"/>
    <property type="evidence" value="ECO:0007669"/>
    <property type="project" value="TreeGrafter"/>
</dbReference>
<dbReference type="SMART" id="SM00128">
    <property type="entry name" value="IPPc"/>
    <property type="match status" value="1"/>
</dbReference>
<dbReference type="RefSeq" id="XP_022653705.1">
    <property type="nucleotide sequence ID" value="XM_022797970.1"/>
</dbReference>
<dbReference type="PANTHER" id="PTHR11200">
    <property type="entry name" value="INOSITOL 5-PHOSPHATASE"/>
    <property type="match status" value="1"/>
</dbReference>